<evidence type="ECO:0000256" key="1">
    <source>
        <dbReference type="ARBA" id="ARBA00022676"/>
    </source>
</evidence>
<dbReference type="AlphaFoldDB" id="A0A7W3PEE4"/>
<gene>
    <name evidence="5" type="ORF">FHX71_002366</name>
</gene>
<dbReference type="PANTHER" id="PTHR12526">
    <property type="entry name" value="GLYCOSYLTRANSFERASE"/>
    <property type="match status" value="1"/>
</dbReference>
<dbReference type="CDD" id="cd03801">
    <property type="entry name" value="GT4_PimA-like"/>
    <property type="match status" value="1"/>
</dbReference>
<evidence type="ECO:0000259" key="4">
    <source>
        <dbReference type="Pfam" id="PF13439"/>
    </source>
</evidence>
<feature type="domain" description="Glycosyl transferase family 1" evidence="3">
    <location>
        <begin position="196"/>
        <end position="319"/>
    </location>
</feature>
<sequence>MRIAQTTYSTRPRGGVVHTLALAEALAARGHQVTVWTLGRGGDDAFFRPVDPSVEVRVVPFAPRDDESVGDRIERSIQAMAAAFDPAGYDVVHAQDCISANALFAPAAPGAGAPPLVRTVHHLDDFTTPRLVECHQQAIVRPDARLCVSRAVADEVHQGYGLEPTVIPNGVDAARFARAAGPDGAEARARWRAELGRYVLALGGIEPRKGSIDLLDAFALLRDDHPDLSLVLGGGETLFDYRPYRARFDERCAELGIEPVVLGTLADDDVPTLVAAADALGFVSTKEGFGLAAMEALAAGVPVVARDLPVTREVFGPAVAYADDVPGIAAALAAAVDGTLPVDAAAGRALAARHSWAGAAAAHERFYERVVREGGDGGHELDLTDRQPARRG</sequence>
<dbReference type="SUPFAM" id="SSF53756">
    <property type="entry name" value="UDP-Glycosyltransferase/glycogen phosphorylase"/>
    <property type="match status" value="1"/>
</dbReference>
<name>A0A7W3PEE4_9MICO</name>
<dbReference type="RefSeq" id="WP_182616427.1">
    <property type="nucleotide sequence ID" value="NZ_BAAATF010000003.1"/>
</dbReference>
<dbReference type="InterPro" id="IPR023986">
    <property type="entry name" value="GlycosylTfrase_MSMEG0565"/>
</dbReference>
<evidence type="ECO:0000259" key="3">
    <source>
        <dbReference type="Pfam" id="PF00534"/>
    </source>
</evidence>
<feature type="domain" description="Glycosyltransferase subfamily 4-like N-terminal" evidence="4">
    <location>
        <begin position="13"/>
        <end position="175"/>
    </location>
</feature>
<proteinExistence type="predicted"/>
<accession>A0A7W3PEE4</accession>
<keyword evidence="1" id="KW-0328">Glycosyltransferase</keyword>
<dbReference type="InterPro" id="IPR028098">
    <property type="entry name" value="Glyco_trans_4-like_N"/>
</dbReference>
<dbReference type="Proteomes" id="UP000540568">
    <property type="component" value="Unassembled WGS sequence"/>
</dbReference>
<evidence type="ECO:0000256" key="2">
    <source>
        <dbReference type="ARBA" id="ARBA00022679"/>
    </source>
</evidence>
<organism evidence="5 6">
    <name type="scientific">Promicromonospora sukumoe</name>
    <dbReference type="NCBI Taxonomy" id="88382"/>
    <lineage>
        <taxon>Bacteria</taxon>
        <taxon>Bacillati</taxon>
        <taxon>Actinomycetota</taxon>
        <taxon>Actinomycetes</taxon>
        <taxon>Micrococcales</taxon>
        <taxon>Promicromonosporaceae</taxon>
        <taxon>Promicromonospora</taxon>
    </lineage>
</organism>
<dbReference type="GO" id="GO:0016757">
    <property type="term" value="F:glycosyltransferase activity"/>
    <property type="evidence" value="ECO:0007669"/>
    <property type="project" value="UniProtKB-KW"/>
</dbReference>
<comment type="caution">
    <text evidence="5">The sequence shown here is derived from an EMBL/GenBank/DDBJ whole genome shotgun (WGS) entry which is preliminary data.</text>
</comment>
<reference evidence="5 6" key="1">
    <citation type="submission" date="2020-07" db="EMBL/GenBank/DDBJ databases">
        <title>Sequencing the genomes of 1000 actinobacteria strains.</title>
        <authorList>
            <person name="Klenk H.-P."/>
        </authorList>
    </citation>
    <scope>NUCLEOTIDE SEQUENCE [LARGE SCALE GENOMIC DNA]</scope>
    <source>
        <strain evidence="5 6">DSM 44121</strain>
    </source>
</reference>
<dbReference type="NCBIfam" id="TIGR04047">
    <property type="entry name" value="MSMEG_0565_glyc"/>
    <property type="match status" value="1"/>
</dbReference>
<evidence type="ECO:0000313" key="6">
    <source>
        <dbReference type="Proteomes" id="UP000540568"/>
    </source>
</evidence>
<keyword evidence="2 5" id="KW-0808">Transferase</keyword>
<dbReference type="Pfam" id="PF13439">
    <property type="entry name" value="Glyco_transf_4"/>
    <property type="match status" value="1"/>
</dbReference>
<dbReference type="InterPro" id="IPR001296">
    <property type="entry name" value="Glyco_trans_1"/>
</dbReference>
<dbReference type="PANTHER" id="PTHR12526:SF510">
    <property type="entry name" value="D-INOSITOL 3-PHOSPHATE GLYCOSYLTRANSFERASE"/>
    <property type="match status" value="1"/>
</dbReference>
<dbReference type="Gene3D" id="3.40.50.2000">
    <property type="entry name" value="Glycogen Phosphorylase B"/>
    <property type="match status" value="2"/>
</dbReference>
<dbReference type="Pfam" id="PF00534">
    <property type="entry name" value="Glycos_transf_1"/>
    <property type="match status" value="1"/>
</dbReference>
<dbReference type="EMBL" id="JACGWV010000001">
    <property type="protein sequence ID" value="MBA8808424.1"/>
    <property type="molecule type" value="Genomic_DNA"/>
</dbReference>
<protein>
    <submittedName>
        <fullName evidence="5">Glycosyltransferase-like protein</fullName>
    </submittedName>
</protein>
<keyword evidence="6" id="KW-1185">Reference proteome</keyword>
<evidence type="ECO:0000313" key="5">
    <source>
        <dbReference type="EMBL" id="MBA8808424.1"/>
    </source>
</evidence>